<gene>
    <name evidence="1" type="ORF">R1sor_019091</name>
</gene>
<dbReference type="Gene3D" id="3.80.10.10">
    <property type="entry name" value="Ribonuclease Inhibitor"/>
    <property type="match status" value="1"/>
</dbReference>
<protein>
    <submittedName>
        <fullName evidence="1">Uncharacterized protein</fullName>
    </submittedName>
</protein>
<sequence length="340" mass="38550">MEDRSLLAGREFQELNLFLAGQKSHFLQPVEDDYMVTACSDRPLLVNVLKAFVSNTSKHKLLRIEDNEGDAYFFAEESVWDSVFSPLLYDESSLEAISVECYDIGMLNAIFTKIPHLLSSSSTLRTLCFGCSAALDHFHLSDAAVKALSEGLVKTKCLRTLVLKEGSLMPQFVDVLTSAFTGNAQNTSLEEIDLPADLERLGKYFWIFRSVRAMCAFQVEEEQRLVTCWDKWLSANDGALLLGMRLELMNFPSETGCPIWMHEIVRRSTQLALTWWYPNTLDVMSWPSEVFRSLMDLLEVNIYLEEIDLGSHQSADSDGRNVLVQEALRRNKEQSANFAT</sequence>
<dbReference type="Proteomes" id="UP001633002">
    <property type="component" value="Unassembled WGS sequence"/>
</dbReference>
<evidence type="ECO:0000313" key="1">
    <source>
        <dbReference type="EMBL" id="KAL3701069.1"/>
    </source>
</evidence>
<dbReference type="InterPro" id="IPR032675">
    <property type="entry name" value="LRR_dom_sf"/>
</dbReference>
<proteinExistence type="predicted"/>
<organism evidence="1 2">
    <name type="scientific">Riccia sorocarpa</name>
    <dbReference type="NCBI Taxonomy" id="122646"/>
    <lineage>
        <taxon>Eukaryota</taxon>
        <taxon>Viridiplantae</taxon>
        <taxon>Streptophyta</taxon>
        <taxon>Embryophyta</taxon>
        <taxon>Marchantiophyta</taxon>
        <taxon>Marchantiopsida</taxon>
        <taxon>Marchantiidae</taxon>
        <taxon>Marchantiales</taxon>
        <taxon>Ricciaceae</taxon>
        <taxon>Riccia</taxon>
    </lineage>
</organism>
<dbReference type="SUPFAM" id="SSF52047">
    <property type="entry name" value="RNI-like"/>
    <property type="match status" value="1"/>
</dbReference>
<evidence type="ECO:0000313" key="2">
    <source>
        <dbReference type="Proteomes" id="UP001633002"/>
    </source>
</evidence>
<dbReference type="EMBL" id="JBJQOH010000001">
    <property type="protein sequence ID" value="KAL3701069.1"/>
    <property type="molecule type" value="Genomic_DNA"/>
</dbReference>
<reference evidence="1 2" key="1">
    <citation type="submission" date="2024-09" db="EMBL/GenBank/DDBJ databases">
        <title>Chromosome-scale assembly of Riccia sorocarpa.</title>
        <authorList>
            <person name="Paukszto L."/>
        </authorList>
    </citation>
    <scope>NUCLEOTIDE SEQUENCE [LARGE SCALE GENOMIC DNA]</scope>
    <source>
        <strain evidence="1">LP-2024</strain>
        <tissue evidence="1">Aerial parts of the thallus</tissue>
    </source>
</reference>
<dbReference type="AlphaFoldDB" id="A0ABD3IEV0"/>
<keyword evidence="2" id="KW-1185">Reference proteome</keyword>
<comment type="caution">
    <text evidence="1">The sequence shown here is derived from an EMBL/GenBank/DDBJ whole genome shotgun (WGS) entry which is preliminary data.</text>
</comment>
<name>A0ABD3IEV0_9MARC</name>
<accession>A0ABD3IEV0</accession>